<reference evidence="9" key="1">
    <citation type="submission" date="2020-08" db="EMBL/GenBank/DDBJ databases">
        <title>Genome public.</title>
        <authorList>
            <person name="Liu C."/>
            <person name="Sun Q."/>
        </authorList>
    </citation>
    <scope>NUCLEOTIDE SEQUENCE</scope>
    <source>
        <strain evidence="9">NSJ-32</strain>
    </source>
</reference>
<evidence type="ECO:0000256" key="5">
    <source>
        <dbReference type="ARBA" id="ARBA00022989"/>
    </source>
</evidence>
<name>A0A926DTB4_9FIRM</name>
<keyword evidence="10" id="KW-1185">Reference proteome</keyword>
<dbReference type="Proteomes" id="UP000657006">
    <property type="component" value="Unassembled WGS sequence"/>
</dbReference>
<dbReference type="GO" id="GO:0055085">
    <property type="term" value="P:transmembrane transport"/>
    <property type="evidence" value="ECO:0007669"/>
    <property type="project" value="InterPro"/>
</dbReference>
<feature type="transmembrane region" description="Helical" evidence="7">
    <location>
        <begin position="232"/>
        <end position="252"/>
    </location>
</feature>
<evidence type="ECO:0000256" key="6">
    <source>
        <dbReference type="ARBA" id="ARBA00023136"/>
    </source>
</evidence>
<dbReference type="PROSITE" id="PS50928">
    <property type="entry name" value="ABC_TM1"/>
    <property type="match status" value="1"/>
</dbReference>
<dbReference type="PANTHER" id="PTHR43227:SF11">
    <property type="entry name" value="BLL4140 PROTEIN"/>
    <property type="match status" value="1"/>
</dbReference>
<dbReference type="AlphaFoldDB" id="A0A926DTB4"/>
<dbReference type="EMBL" id="JACRSQ010000036">
    <property type="protein sequence ID" value="MBC8544913.1"/>
    <property type="molecule type" value="Genomic_DNA"/>
</dbReference>
<comment type="caution">
    <text evidence="9">The sequence shown here is derived from an EMBL/GenBank/DDBJ whole genome shotgun (WGS) entry which is preliminary data.</text>
</comment>
<keyword evidence="6 7" id="KW-0472">Membrane</keyword>
<dbReference type="SUPFAM" id="SSF161098">
    <property type="entry name" value="MetI-like"/>
    <property type="match status" value="1"/>
</dbReference>
<protein>
    <submittedName>
        <fullName evidence="9">Sugar ABC transporter permease</fullName>
    </submittedName>
</protein>
<feature type="domain" description="ABC transmembrane type-1" evidence="8">
    <location>
        <begin position="90"/>
        <end position="305"/>
    </location>
</feature>
<keyword evidence="4 7" id="KW-0812">Transmembrane</keyword>
<keyword evidence="2 7" id="KW-0813">Transport</keyword>
<dbReference type="GO" id="GO:0005886">
    <property type="term" value="C:plasma membrane"/>
    <property type="evidence" value="ECO:0007669"/>
    <property type="project" value="UniProtKB-SubCell"/>
</dbReference>
<evidence type="ECO:0000259" key="8">
    <source>
        <dbReference type="PROSITE" id="PS50928"/>
    </source>
</evidence>
<feature type="transmembrane region" description="Helical" evidence="7">
    <location>
        <begin position="94"/>
        <end position="118"/>
    </location>
</feature>
<feature type="transmembrane region" description="Helical" evidence="7">
    <location>
        <begin position="30"/>
        <end position="50"/>
    </location>
</feature>
<evidence type="ECO:0000256" key="1">
    <source>
        <dbReference type="ARBA" id="ARBA00004651"/>
    </source>
</evidence>
<evidence type="ECO:0000256" key="3">
    <source>
        <dbReference type="ARBA" id="ARBA00022475"/>
    </source>
</evidence>
<dbReference type="InterPro" id="IPR000515">
    <property type="entry name" value="MetI-like"/>
</dbReference>
<organism evidence="9 10">
    <name type="scientific">Bianquea renquensis</name>
    <dbReference type="NCBI Taxonomy" id="2763661"/>
    <lineage>
        <taxon>Bacteria</taxon>
        <taxon>Bacillati</taxon>
        <taxon>Bacillota</taxon>
        <taxon>Clostridia</taxon>
        <taxon>Eubacteriales</taxon>
        <taxon>Bianqueaceae</taxon>
        <taxon>Bianquea</taxon>
    </lineage>
</organism>
<dbReference type="RefSeq" id="WP_177718046.1">
    <property type="nucleotide sequence ID" value="NZ_JACRSQ010000036.1"/>
</dbReference>
<dbReference type="InterPro" id="IPR035906">
    <property type="entry name" value="MetI-like_sf"/>
</dbReference>
<proteinExistence type="inferred from homology"/>
<evidence type="ECO:0000313" key="10">
    <source>
        <dbReference type="Proteomes" id="UP000657006"/>
    </source>
</evidence>
<evidence type="ECO:0000256" key="2">
    <source>
        <dbReference type="ARBA" id="ARBA00022448"/>
    </source>
</evidence>
<dbReference type="Pfam" id="PF00528">
    <property type="entry name" value="BPD_transp_1"/>
    <property type="match status" value="1"/>
</dbReference>
<dbReference type="InterPro" id="IPR050809">
    <property type="entry name" value="UgpAE/MalFG_permease"/>
</dbReference>
<dbReference type="CDD" id="cd06261">
    <property type="entry name" value="TM_PBP2"/>
    <property type="match status" value="1"/>
</dbReference>
<accession>A0A926DTB4</accession>
<keyword evidence="5 7" id="KW-1133">Transmembrane helix</keyword>
<evidence type="ECO:0000313" key="9">
    <source>
        <dbReference type="EMBL" id="MBC8544913.1"/>
    </source>
</evidence>
<comment type="similarity">
    <text evidence="7">Belongs to the binding-protein-dependent transport system permease family.</text>
</comment>
<keyword evidence="3" id="KW-1003">Cell membrane</keyword>
<dbReference type="PANTHER" id="PTHR43227">
    <property type="entry name" value="BLL4140 PROTEIN"/>
    <property type="match status" value="1"/>
</dbReference>
<evidence type="ECO:0000256" key="4">
    <source>
        <dbReference type="ARBA" id="ARBA00022692"/>
    </source>
</evidence>
<comment type="subcellular location">
    <subcellularLocation>
        <location evidence="1 7">Cell membrane</location>
        <topology evidence="1 7">Multi-pass membrane protein</topology>
    </subcellularLocation>
</comment>
<evidence type="ECO:0000256" key="7">
    <source>
        <dbReference type="RuleBase" id="RU363032"/>
    </source>
</evidence>
<feature type="transmembrane region" description="Helical" evidence="7">
    <location>
        <begin position="284"/>
        <end position="308"/>
    </location>
</feature>
<dbReference type="Gene3D" id="1.10.3720.10">
    <property type="entry name" value="MetI-like"/>
    <property type="match status" value="1"/>
</dbReference>
<sequence>MSAASLKNRETYSKKNQNHTLLQRMKPYGLLYLMLLPGLALVIIFCYGPMYGLQIAFKDYNIGLGIWDSPWVGLKHFTKFFGTEAATRALTNTIIISFLKLIFSFPMPILLAIVLNEIGNQTFKRIAQTISYLPHFISWIIVASLLNNLLSPSSGVVNVIIQKLGGSSIYFLADSKWFRFILVVSNIWKEIGWSSVVYLAALSGIDPSLYEAAIVDGATRIQRITRITLPSILPIATTMLILSMGNIMSAGFDQVFNLYSPQVYDVADILDTYVYRKGLVDMSYSFSTAVGLFKSVVGLILVVTVNLITKKISPDSGSGLW</sequence>
<gene>
    <name evidence="9" type="ORF">H8730_15315</name>
</gene>